<reference evidence="3 4" key="1">
    <citation type="submission" date="2018-10" db="EMBL/GenBank/DDBJ databases">
        <title>Histidinibacterium lentulum gen. nov., sp. nov., a marine bacterium from the culture broth of Picochlorum sp. 122.</title>
        <authorList>
            <person name="Wang G."/>
        </authorList>
    </citation>
    <scope>NUCLEOTIDE SEQUENCE [LARGE SCALE GENOMIC DNA]</scope>
    <source>
        <strain evidence="3 4">B17</strain>
    </source>
</reference>
<dbReference type="RefSeq" id="WP_123642395.1">
    <property type="nucleotide sequence ID" value="NZ_ML119085.1"/>
</dbReference>
<dbReference type="PROSITE" id="PS51782">
    <property type="entry name" value="LYSM"/>
    <property type="match status" value="1"/>
</dbReference>
<keyword evidence="4" id="KW-1185">Reference proteome</keyword>
<gene>
    <name evidence="3" type="ORF">EAT49_11110</name>
</gene>
<evidence type="ECO:0000313" key="4">
    <source>
        <dbReference type="Proteomes" id="UP000268016"/>
    </source>
</evidence>
<feature type="domain" description="LysM" evidence="2">
    <location>
        <begin position="92"/>
        <end position="139"/>
    </location>
</feature>
<organism evidence="3 4">
    <name type="scientific">Histidinibacterium lentulum</name>
    <dbReference type="NCBI Taxonomy" id="2480588"/>
    <lineage>
        <taxon>Bacteria</taxon>
        <taxon>Pseudomonadati</taxon>
        <taxon>Pseudomonadota</taxon>
        <taxon>Alphaproteobacteria</taxon>
        <taxon>Rhodobacterales</taxon>
        <taxon>Paracoccaceae</taxon>
        <taxon>Histidinibacterium</taxon>
    </lineage>
</organism>
<name>A0A3N2R0R1_9RHOB</name>
<proteinExistence type="predicted"/>
<dbReference type="EMBL" id="RDRB01000005">
    <property type="protein sequence ID" value="ROU01067.1"/>
    <property type="molecule type" value="Genomic_DNA"/>
</dbReference>
<keyword evidence="1" id="KW-0472">Membrane</keyword>
<evidence type="ECO:0000259" key="2">
    <source>
        <dbReference type="PROSITE" id="PS51782"/>
    </source>
</evidence>
<comment type="caution">
    <text evidence="3">The sequence shown here is derived from an EMBL/GenBank/DDBJ whole genome shotgun (WGS) entry which is preliminary data.</text>
</comment>
<evidence type="ECO:0000256" key="1">
    <source>
        <dbReference type="SAM" id="Phobius"/>
    </source>
</evidence>
<evidence type="ECO:0000313" key="3">
    <source>
        <dbReference type="EMBL" id="ROU01067.1"/>
    </source>
</evidence>
<feature type="transmembrane region" description="Helical" evidence="1">
    <location>
        <begin position="17"/>
        <end position="35"/>
    </location>
</feature>
<dbReference type="InterPro" id="IPR018392">
    <property type="entry name" value="LysM"/>
</dbReference>
<dbReference type="AlphaFoldDB" id="A0A3N2R0R1"/>
<keyword evidence="1" id="KW-0812">Transmembrane</keyword>
<dbReference type="Proteomes" id="UP000268016">
    <property type="component" value="Unassembled WGS sequence"/>
</dbReference>
<dbReference type="CDD" id="cd00118">
    <property type="entry name" value="LysM"/>
    <property type="match status" value="1"/>
</dbReference>
<accession>A0A3N2R0R1</accession>
<keyword evidence="1" id="KW-1133">Transmembrane helix</keyword>
<dbReference type="InterPro" id="IPR036779">
    <property type="entry name" value="LysM_dom_sf"/>
</dbReference>
<sequence length="142" mass="14242">MTDQPALRPFSLMRTPAAPALLAMGVAALGFALLAHDRHEARITTYTAAATSAGAPLAGPDPAVAFAEAEAAGHLIRTATPVAPGAPAARPATYTAGPGEDLAGIAAKLYGNPDLAPRIAAANRAVLENGLRPGTTLLIPSF</sequence>
<protein>
    <submittedName>
        <fullName evidence="3">LysM domain-containing protein</fullName>
    </submittedName>
</protein>
<dbReference type="Gene3D" id="3.10.350.10">
    <property type="entry name" value="LysM domain"/>
    <property type="match status" value="1"/>
</dbReference>